<reference evidence="8 9" key="1">
    <citation type="submission" date="2019-05" db="EMBL/GenBank/DDBJ databases">
        <title>The compact genome of Giardia muris reveals important steps in the evolution of intestinal protozoan parasites.</title>
        <authorList>
            <person name="Xu F."/>
            <person name="Jimenez-Gonzalez A."/>
            <person name="Einarsson E."/>
            <person name="Astvaldsson A."/>
            <person name="Peirasmaki D."/>
            <person name="Eckmann L."/>
            <person name="Andersson J.O."/>
            <person name="Svard S.G."/>
            <person name="Jerlstrom-Hultqvist J."/>
        </authorList>
    </citation>
    <scope>NUCLEOTIDE SEQUENCE [LARGE SCALE GENOMIC DNA]</scope>
    <source>
        <strain evidence="8 9">Roberts-Thomson</strain>
    </source>
</reference>
<keyword evidence="9" id="KW-1185">Reference proteome</keyword>
<comment type="subcellular location">
    <subcellularLocation>
        <location evidence="1">Membrane</location>
        <topology evidence="1">Multi-pass membrane protein</topology>
    </subcellularLocation>
</comment>
<feature type="transmembrane region" description="Helical" evidence="6">
    <location>
        <begin position="66"/>
        <end position="87"/>
    </location>
</feature>
<evidence type="ECO:0000313" key="9">
    <source>
        <dbReference type="Proteomes" id="UP000315496"/>
    </source>
</evidence>
<dbReference type="EMBL" id="VDLU01000001">
    <property type="protein sequence ID" value="TNJ29465.1"/>
    <property type="molecule type" value="Genomic_DNA"/>
</dbReference>
<sequence>MSGCPVFDEGTGTRVAKRVVDNLLYGISWPGEEGYPATVYIVASLLNVIPALVLAIIACLLTNNTLFYAFIAITIAFEIILAIFEYLSTKITYDARGRPRDPSTVQLAAACVFPGSHTWFWSMVKYILMTAMSVCHAASILFGRAWRWTGITLGMLWSPGIRGLDTAMDSFSPDQPWECFLTNSFYSLLLSGFSVGISSVRSEAFTIAINIIILVLPALLFFGILPQCQCLLLWAVDLWCRVLFIPIRRPWSTLHVISAIMTVFGTGPLAPISAFVSTLVHIYPSCNPVVFTILMTVLVFVVTIACMAINFIKGEELLVDISFVIEWRRYLTPLLVLIVSGTLYVVFQIITGVYGRRYIRNRPPRSSVGVTASLYVIGVLLAIVASLDYATSYSLNSGYMGRTTGAIFLNSVSIYALIRQLCSDTMGAFANMFLGSIVWTVVYYASPYASWLWDPSTQAIFATSSLLGDLIISFIYRVSGNLRAYVCIYKSATVKPLPHWSKVISGLCFLLIPWNVLVILICSALAFPILPIGGTHILVPSFPRHQRFFWSPSIYSKEFVYLNVNQNSLSDASDDVLQYKSVITTLFTPSKTKSQLGTILQYGLLGSQGLLPALSPLCYGLPRLGDILLLMNGKRLLVLRTSGTNAFGTGILMEAIALELKETTCHALERTKLEAMADAYTLIPDTYSSRRLLLDVNRPFTPLSAESCILPTPALPEREATVPQKVSDSTRRWYWLPRYRGSVNIADYECHDYSLLGMFSTPDTLRFCLDAMRQFLCLLLGRALAKEPRLLAKLVSGYLICTELSTAKSSLAQAIEAALIQPCKRYAISDPQGHGNAGHINAAMLLFHLLMPEGWELTEAALSSLFSGELLRKTAFQAKEVVEAEPEAQMMMSPVTTPPRNFRDELAELGLDDDDLIPPHFDYDDEVRDIQTVQVPLPTTRKPTSTSIFGLEYGSTELGERLLLVLDEGMHLTSEERQLLLTVAIEAAQRAIEHIVQAVALGDDPISDLRECEAIYLEQQKSVLIALDGTQEWRDAFASGSIPRLFTLHEGPRVYEYAASSVSWNVYTHPAAACEMVWASVHTDLLFFMSTDEERFSIQSLPSLLRNIFCEAAFEPFGYPLRYYGVGVVHG</sequence>
<gene>
    <name evidence="8" type="ORF">GMRT_10242</name>
</gene>
<feature type="transmembrane region" description="Helical" evidence="6">
    <location>
        <begin position="425"/>
        <end position="446"/>
    </location>
</feature>
<evidence type="ECO:0000256" key="1">
    <source>
        <dbReference type="ARBA" id="ARBA00004141"/>
    </source>
</evidence>
<keyword evidence="3 6" id="KW-0812">Transmembrane</keyword>
<dbReference type="OrthoDB" id="5979286at2759"/>
<comment type="similarity">
    <text evidence="2">Belongs to the pecanex family.</text>
</comment>
<feature type="transmembrane region" description="Helical" evidence="6">
    <location>
        <begin position="332"/>
        <end position="355"/>
    </location>
</feature>
<dbReference type="InterPro" id="IPR039797">
    <property type="entry name" value="Pecanex"/>
</dbReference>
<evidence type="ECO:0000256" key="3">
    <source>
        <dbReference type="ARBA" id="ARBA00022692"/>
    </source>
</evidence>
<feature type="transmembrane region" description="Helical" evidence="6">
    <location>
        <begin position="207"/>
        <end position="236"/>
    </location>
</feature>
<dbReference type="VEuPathDB" id="GiardiaDB:GMRT_10242"/>
<keyword evidence="5 6" id="KW-0472">Membrane</keyword>
<organism evidence="8 9">
    <name type="scientific">Giardia muris</name>
    <dbReference type="NCBI Taxonomy" id="5742"/>
    <lineage>
        <taxon>Eukaryota</taxon>
        <taxon>Metamonada</taxon>
        <taxon>Diplomonadida</taxon>
        <taxon>Hexamitidae</taxon>
        <taxon>Giardiinae</taxon>
        <taxon>Giardia</taxon>
    </lineage>
</organism>
<feature type="transmembrane region" description="Helical" evidence="6">
    <location>
        <begin position="289"/>
        <end position="312"/>
    </location>
</feature>
<feature type="transmembrane region" description="Helical" evidence="6">
    <location>
        <begin position="507"/>
        <end position="530"/>
    </location>
</feature>
<feature type="transmembrane region" description="Helical" evidence="6">
    <location>
        <begin position="367"/>
        <end position="387"/>
    </location>
</feature>
<evidence type="ECO:0000256" key="4">
    <source>
        <dbReference type="ARBA" id="ARBA00022989"/>
    </source>
</evidence>
<protein>
    <recommendedName>
        <fullName evidence="7">Pecanex C-terminal domain-containing protein</fullName>
    </recommendedName>
</protein>
<comment type="caution">
    <text evidence="8">The sequence shown here is derived from an EMBL/GenBank/DDBJ whole genome shotgun (WGS) entry which is preliminary data.</text>
</comment>
<name>A0A4Z1SXB1_GIAMU</name>
<evidence type="ECO:0000256" key="2">
    <source>
        <dbReference type="ARBA" id="ARBA00010170"/>
    </source>
</evidence>
<dbReference type="GO" id="GO:0016020">
    <property type="term" value="C:membrane"/>
    <property type="evidence" value="ECO:0007669"/>
    <property type="project" value="UniProtKB-SubCell"/>
</dbReference>
<dbReference type="InterPro" id="IPR007735">
    <property type="entry name" value="Pecanex_C"/>
</dbReference>
<dbReference type="Proteomes" id="UP000315496">
    <property type="component" value="Chromosome 1"/>
</dbReference>
<feature type="transmembrane region" description="Helical" evidence="6">
    <location>
        <begin position="39"/>
        <end position="61"/>
    </location>
</feature>
<feature type="transmembrane region" description="Helical" evidence="6">
    <location>
        <begin position="399"/>
        <end position="418"/>
    </location>
</feature>
<keyword evidence="4 6" id="KW-1133">Transmembrane helix</keyword>
<evidence type="ECO:0000256" key="6">
    <source>
        <dbReference type="SAM" id="Phobius"/>
    </source>
</evidence>
<dbReference type="PANTHER" id="PTHR12372">
    <property type="entry name" value="PECANEX"/>
    <property type="match status" value="1"/>
</dbReference>
<evidence type="ECO:0000256" key="5">
    <source>
        <dbReference type="ARBA" id="ARBA00023136"/>
    </source>
</evidence>
<evidence type="ECO:0000259" key="7">
    <source>
        <dbReference type="Pfam" id="PF05041"/>
    </source>
</evidence>
<dbReference type="Pfam" id="PF05041">
    <property type="entry name" value="Pecanex_C"/>
    <property type="match status" value="1"/>
</dbReference>
<feature type="domain" description="Pecanex C-terminal" evidence="7">
    <location>
        <begin position="1018"/>
        <end position="1121"/>
    </location>
</feature>
<evidence type="ECO:0000313" key="8">
    <source>
        <dbReference type="EMBL" id="TNJ29465.1"/>
    </source>
</evidence>
<accession>A0A4Z1SXB1</accession>
<proteinExistence type="inferred from homology"/>
<feature type="transmembrane region" description="Helical" evidence="6">
    <location>
        <begin position="458"/>
        <end position="476"/>
    </location>
</feature>
<dbReference type="PANTHER" id="PTHR12372:SF6">
    <property type="entry name" value="PECANEX-LIKE PROTEIN 4"/>
    <property type="match status" value="1"/>
</dbReference>
<feature type="transmembrane region" description="Helical" evidence="6">
    <location>
        <begin position="256"/>
        <end position="282"/>
    </location>
</feature>
<dbReference type="AlphaFoldDB" id="A0A4Z1SXB1"/>